<evidence type="ECO:0000313" key="9">
    <source>
        <dbReference type="EMBL" id="HJA06884.1"/>
    </source>
</evidence>
<keyword evidence="7 9" id="KW-0456">Lyase</keyword>
<keyword evidence="4" id="KW-0028">Amino-acid biosynthesis</keyword>
<dbReference type="SUPFAM" id="SSF51366">
    <property type="entry name" value="Ribulose-phoshate binding barrel"/>
    <property type="match status" value="1"/>
</dbReference>
<evidence type="ECO:0000313" key="10">
    <source>
        <dbReference type="Proteomes" id="UP000824223"/>
    </source>
</evidence>
<dbReference type="InterPro" id="IPR011060">
    <property type="entry name" value="RibuloseP-bd_barrel"/>
</dbReference>
<dbReference type="InterPro" id="IPR013785">
    <property type="entry name" value="Aldolase_TIM"/>
</dbReference>
<evidence type="ECO:0000256" key="8">
    <source>
        <dbReference type="ARBA" id="ARBA00049047"/>
    </source>
</evidence>
<dbReference type="GO" id="GO:0004834">
    <property type="term" value="F:tryptophan synthase activity"/>
    <property type="evidence" value="ECO:0007669"/>
    <property type="project" value="UniProtKB-EC"/>
</dbReference>
<keyword evidence="5" id="KW-0822">Tryptophan biosynthesis</keyword>
<evidence type="ECO:0000256" key="2">
    <source>
        <dbReference type="ARBA" id="ARBA00011270"/>
    </source>
</evidence>
<evidence type="ECO:0000256" key="5">
    <source>
        <dbReference type="ARBA" id="ARBA00022822"/>
    </source>
</evidence>
<dbReference type="Pfam" id="PF00290">
    <property type="entry name" value="Trp_syntA"/>
    <property type="match status" value="1"/>
</dbReference>
<dbReference type="Gene3D" id="3.20.20.70">
    <property type="entry name" value="Aldolase class I"/>
    <property type="match status" value="1"/>
</dbReference>
<keyword evidence="6" id="KW-0057">Aromatic amino acid biosynthesis</keyword>
<sequence length="283" mass="32047">MNVVEQKLFAYEAEHKGGVIVEIPMLLPIPKTQLEMADLLIRAGIDIIQIPIPVRFPWMYGKRILSIQKMAAENKIWYKQSFQVLEELIKRYPETEFMPVGFYGGLQRMGQENYVRELARLGIHVADVPDYPLVHDRDPRGLGHELEKRGINLVTVISADAALSDPGTDGYKHLEKIVSVSHGFCFLLATAGGKTGERDDMDYERLAKAKEGILRVQEKTGRRCPIVAVCGISTPEQVRVLTRELGLHVMFGSALFTRMMNGESKEDIYRFLIEMKKAATETR</sequence>
<dbReference type="PANTHER" id="PTHR43406:SF1">
    <property type="entry name" value="TRYPTOPHAN SYNTHASE ALPHA CHAIN, CHLOROPLASTIC"/>
    <property type="match status" value="1"/>
</dbReference>
<name>A0A9D2KIK4_9FIRM</name>
<evidence type="ECO:0000256" key="6">
    <source>
        <dbReference type="ARBA" id="ARBA00023141"/>
    </source>
</evidence>
<evidence type="ECO:0000256" key="1">
    <source>
        <dbReference type="ARBA" id="ARBA00004733"/>
    </source>
</evidence>
<dbReference type="AlphaFoldDB" id="A0A9D2KIK4"/>
<reference evidence="9" key="1">
    <citation type="journal article" date="2021" name="PeerJ">
        <title>Extensive microbial diversity within the chicken gut microbiome revealed by metagenomics and culture.</title>
        <authorList>
            <person name="Gilroy R."/>
            <person name="Ravi A."/>
            <person name="Getino M."/>
            <person name="Pursley I."/>
            <person name="Horton D.L."/>
            <person name="Alikhan N.F."/>
            <person name="Baker D."/>
            <person name="Gharbi K."/>
            <person name="Hall N."/>
            <person name="Watson M."/>
            <person name="Adriaenssens E.M."/>
            <person name="Foster-Nyarko E."/>
            <person name="Jarju S."/>
            <person name="Secka A."/>
            <person name="Antonio M."/>
            <person name="Oren A."/>
            <person name="Chaudhuri R.R."/>
            <person name="La Ragione R."/>
            <person name="Hildebrand F."/>
            <person name="Pallen M.J."/>
        </authorList>
    </citation>
    <scope>NUCLEOTIDE SEQUENCE</scope>
    <source>
        <strain evidence="9">ChiSjej2B20-11307</strain>
    </source>
</reference>
<organism evidence="9 10">
    <name type="scientific">Candidatus Mediterraneibacter pullicola</name>
    <dbReference type="NCBI Taxonomy" id="2838682"/>
    <lineage>
        <taxon>Bacteria</taxon>
        <taxon>Bacillati</taxon>
        <taxon>Bacillota</taxon>
        <taxon>Clostridia</taxon>
        <taxon>Lachnospirales</taxon>
        <taxon>Lachnospiraceae</taxon>
        <taxon>Mediterraneibacter</taxon>
    </lineage>
</organism>
<evidence type="ECO:0000256" key="3">
    <source>
        <dbReference type="ARBA" id="ARBA00012043"/>
    </source>
</evidence>
<reference evidence="9" key="2">
    <citation type="submission" date="2021-04" db="EMBL/GenBank/DDBJ databases">
        <authorList>
            <person name="Gilroy R."/>
        </authorList>
    </citation>
    <scope>NUCLEOTIDE SEQUENCE</scope>
    <source>
        <strain evidence="9">ChiSjej2B20-11307</strain>
    </source>
</reference>
<comment type="caution">
    <text evidence="9">The sequence shown here is derived from an EMBL/GenBank/DDBJ whole genome shotgun (WGS) entry which is preliminary data.</text>
</comment>
<dbReference type="InterPro" id="IPR002028">
    <property type="entry name" value="Trp_synthase_suA"/>
</dbReference>
<dbReference type="GO" id="GO:0005829">
    <property type="term" value="C:cytosol"/>
    <property type="evidence" value="ECO:0007669"/>
    <property type="project" value="TreeGrafter"/>
</dbReference>
<proteinExistence type="predicted"/>
<protein>
    <recommendedName>
        <fullName evidence="3">tryptophan synthase</fullName>
        <ecNumber evidence="3">4.2.1.20</ecNumber>
    </recommendedName>
</protein>
<evidence type="ECO:0000256" key="7">
    <source>
        <dbReference type="ARBA" id="ARBA00023239"/>
    </source>
</evidence>
<comment type="pathway">
    <text evidence="1">Amino-acid biosynthesis; L-tryptophan biosynthesis; L-tryptophan from chorismate: step 5/5.</text>
</comment>
<comment type="subunit">
    <text evidence="2">Tetramer of two alpha and two beta chains.</text>
</comment>
<dbReference type="PANTHER" id="PTHR43406">
    <property type="entry name" value="TRYPTOPHAN SYNTHASE, ALPHA CHAIN"/>
    <property type="match status" value="1"/>
</dbReference>
<gene>
    <name evidence="9" type="ORF">H9798_07075</name>
</gene>
<evidence type="ECO:0000256" key="4">
    <source>
        <dbReference type="ARBA" id="ARBA00022605"/>
    </source>
</evidence>
<dbReference type="Proteomes" id="UP000824223">
    <property type="component" value="Unassembled WGS sequence"/>
</dbReference>
<comment type="catalytic activity">
    <reaction evidence="8">
        <text>(1S,2R)-1-C-(indol-3-yl)glycerol 3-phosphate + L-serine = D-glyceraldehyde 3-phosphate + L-tryptophan + H2O</text>
        <dbReference type="Rhea" id="RHEA:10532"/>
        <dbReference type="ChEBI" id="CHEBI:15377"/>
        <dbReference type="ChEBI" id="CHEBI:33384"/>
        <dbReference type="ChEBI" id="CHEBI:57912"/>
        <dbReference type="ChEBI" id="CHEBI:58866"/>
        <dbReference type="ChEBI" id="CHEBI:59776"/>
        <dbReference type="EC" id="4.2.1.20"/>
    </reaction>
</comment>
<dbReference type="EC" id="4.2.1.20" evidence="3"/>
<accession>A0A9D2KIK4</accession>
<dbReference type="EMBL" id="DXAK01000035">
    <property type="protein sequence ID" value="HJA06884.1"/>
    <property type="molecule type" value="Genomic_DNA"/>
</dbReference>